<evidence type="ECO:0000313" key="10">
    <source>
        <dbReference type="Proteomes" id="UP001589733"/>
    </source>
</evidence>
<name>A0ABV6ASL7_9DEIO</name>
<dbReference type="InterPro" id="IPR004358">
    <property type="entry name" value="Sig_transdc_His_kin-like_C"/>
</dbReference>
<dbReference type="InterPro" id="IPR003594">
    <property type="entry name" value="HATPase_dom"/>
</dbReference>
<evidence type="ECO:0000313" key="9">
    <source>
        <dbReference type="EMBL" id="MFB9990498.1"/>
    </source>
</evidence>
<dbReference type="InterPro" id="IPR000014">
    <property type="entry name" value="PAS"/>
</dbReference>
<dbReference type="Proteomes" id="UP001589733">
    <property type="component" value="Unassembled WGS sequence"/>
</dbReference>
<gene>
    <name evidence="9" type="ORF">ACFFLM_00650</name>
</gene>
<dbReference type="PRINTS" id="PR00344">
    <property type="entry name" value="BCTRLSENSOR"/>
</dbReference>
<dbReference type="InterPro" id="IPR036890">
    <property type="entry name" value="HATPase_C_sf"/>
</dbReference>
<dbReference type="Gene3D" id="3.30.565.10">
    <property type="entry name" value="Histidine kinase-like ATPase, C-terminal domain"/>
    <property type="match status" value="1"/>
</dbReference>
<dbReference type="PROSITE" id="PS50112">
    <property type="entry name" value="PAS"/>
    <property type="match status" value="1"/>
</dbReference>
<dbReference type="InterPro" id="IPR005467">
    <property type="entry name" value="His_kinase_dom"/>
</dbReference>
<dbReference type="Gene3D" id="3.30.450.20">
    <property type="entry name" value="PAS domain"/>
    <property type="match status" value="1"/>
</dbReference>
<dbReference type="PANTHER" id="PTHR42878:SF15">
    <property type="entry name" value="BACTERIOPHYTOCHROME"/>
    <property type="match status" value="1"/>
</dbReference>
<protein>
    <recommendedName>
        <fullName evidence="2">histidine kinase</fullName>
        <ecNumber evidence="2">2.7.13.3</ecNumber>
    </recommendedName>
</protein>
<keyword evidence="10" id="KW-1185">Reference proteome</keyword>
<accession>A0ABV6ASL7</accession>
<feature type="region of interest" description="Disordered" evidence="6">
    <location>
        <begin position="1"/>
        <end position="51"/>
    </location>
</feature>
<dbReference type="SUPFAM" id="SSF55785">
    <property type="entry name" value="PYP-like sensor domain (PAS domain)"/>
    <property type="match status" value="1"/>
</dbReference>
<keyword evidence="4" id="KW-0418">Kinase</keyword>
<proteinExistence type="predicted"/>
<keyword evidence="3" id="KW-0808">Transferase</keyword>
<dbReference type="Pfam" id="PF02518">
    <property type="entry name" value="HATPase_c"/>
    <property type="match status" value="1"/>
</dbReference>
<dbReference type="SMART" id="SM00091">
    <property type="entry name" value="PAS"/>
    <property type="match status" value="1"/>
</dbReference>
<sequence length="435" mass="49622">MLHLDSPSPRRPCPARCRQTKPRVSEHSHRKGGLSLMSQKQQHPDSPEQSLQQRVEELEAQLQDRQQQGRLLFSEAPAPYLLLNPQGRIHDINFAGASLLGRNREVLLGKRFGQFLTPKSQGVFDQLLGQASQQGLSHRSEVQLLHLDGTEFEVLLDLNAEKTGGEFQWFRLVITDITAYKAAHTHLLNDVESHQQQAQAHSTRIRELNQELEHVVTVFIQQLHLPLTRVMNFLRLIRRALGDASDDVKQPLLNTERAVQQLIALMATMERYMRVRSMRIRLRTVNLNSVLSEIRKNAQPLLAERQIQITSDVLPTVQGDPQALYLILDEYVANALKFTKEKNPARIHILVREGESEYHIGVEDNGTGFHMRQRNQLFQLFGRLHSSKAYEGTGVGLVTVRRSAQRFGGRVWAEGKVNQGATFWLAWPKSPVLRE</sequence>
<keyword evidence="9" id="KW-0547">Nucleotide-binding</keyword>
<dbReference type="SUPFAM" id="SSF55874">
    <property type="entry name" value="ATPase domain of HSP90 chaperone/DNA topoisomerase II/histidine kinase"/>
    <property type="match status" value="1"/>
</dbReference>
<keyword evidence="9" id="KW-0067">ATP-binding</keyword>
<dbReference type="Pfam" id="PF13426">
    <property type="entry name" value="PAS_9"/>
    <property type="match status" value="1"/>
</dbReference>
<dbReference type="PROSITE" id="PS50109">
    <property type="entry name" value="HIS_KIN"/>
    <property type="match status" value="1"/>
</dbReference>
<comment type="caution">
    <text evidence="9">The sequence shown here is derived from an EMBL/GenBank/DDBJ whole genome shotgun (WGS) entry which is preliminary data.</text>
</comment>
<feature type="domain" description="Histidine kinase" evidence="7">
    <location>
        <begin position="218"/>
        <end position="431"/>
    </location>
</feature>
<feature type="domain" description="PAS" evidence="8">
    <location>
        <begin position="65"/>
        <end position="135"/>
    </location>
</feature>
<comment type="catalytic activity">
    <reaction evidence="1">
        <text>ATP + protein L-histidine = ADP + protein N-phospho-L-histidine.</text>
        <dbReference type="EC" id="2.7.13.3"/>
    </reaction>
</comment>
<dbReference type="NCBIfam" id="TIGR00229">
    <property type="entry name" value="sensory_box"/>
    <property type="match status" value="1"/>
</dbReference>
<dbReference type="EC" id="2.7.13.3" evidence="2"/>
<evidence type="ECO:0000259" key="7">
    <source>
        <dbReference type="PROSITE" id="PS50109"/>
    </source>
</evidence>
<evidence type="ECO:0000256" key="2">
    <source>
        <dbReference type="ARBA" id="ARBA00012438"/>
    </source>
</evidence>
<evidence type="ECO:0000256" key="6">
    <source>
        <dbReference type="SAM" id="MobiDB-lite"/>
    </source>
</evidence>
<dbReference type="InterPro" id="IPR035965">
    <property type="entry name" value="PAS-like_dom_sf"/>
</dbReference>
<dbReference type="InterPro" id="IPR050351">
    <property type="entry name" value="BphY/WalK/GraS-like"/>
</dbReference>
<reference evidence="9 10" key="1">
    <citation type="submission" date="2024-09" db="EMBL/GenBank/DDBJ databases">
        <authorList>
            <person name="Sun Q."/>
            <person name="Mori K."/>
        </authorList>
    </citation>
    <scope>NUCLEOTIDE SEQUENCE [LARGE SCALE GENOMIC DNA]</scope>
    <source>
        <strain evidence="9 10">JCM 13503</strain>
    </source>
</reference>
<dbReference type="GO" id="GO:0005524">
    <property type="term" value="F:ATP binding"/>
    <property type="evidence" value="ECO:0007669"/>
    <property type="project" value="UniProtKB-KW"/>
</dbReference>
<dbReference type="EMBL" id="JBHLYR010000004">
    <property type="protein sequence ID" value="MFB9990498.1"/>
    <property type="molecule type" value="Genomic_DNA"/>
</dbReference>
<evidence type="ECO:0000256" key="5">
    <source>
        <dbReference type="ARBA" id="ARBA00023136"/>
    </source>
</evidence>
<dbReference type="SMART" id="SM00387">
    <property type="entry name" value="HATPase_c"/>
    <property type="match status" value="1"/>
</dbReference>
<evidence type="ECO:0000256" key="3">
    <source>
        <dbReference type="ARBA" id="ARBA00022679"/>
    </source>
</evidence>
<dbReference type="RefSeq" id="WP_380004476.1">
    <property type="nucleotide sequence ID" value="NZ_JBHLYR010000004.1"/>
</dbReference>
<evidence type="ECO:0000256" key="4">
    <source>
        <dbReference type="ARBA" id="ARBA00022777"/>
    </source>
</evidence>
<evidence type="ECO:0000259" key="8">
    <source>
        <dbReference type="PROSITE" id="PS50112"/>
    </source>
</evidence>
<evidence type="ECO:0000256" key="1">
    <source>
        <dbReference type="ARBA" id="ARBA00000085"/>
    </source>
</evidence>
<organism evidence="9 10">
    <name type="scientific">Deinococcus oregonensis</name>
    <dbReference type="NCBI Taxonomy" id="1805970"/>
    <lineage>
        <taxon>Bacteria</taxon>
        <taxon>Thermotogati</taxon>
        <taxon>Deinococcota</taxon>
        <taxon>Deinococci</taxon>
        <taxon>Deinococcales</taxon>
        <taxon>Deinococcaceae</taxon>
        <taxon>Deinococcus</taxon>
    </lineage>
</organism>
<keyword evidence="5" id="KW-0472">Membrane</keyword>
<dbReference type="PANTHER" id="PTHR42878">
    <property type="entry name" value="TWO-COMPONENT HISTIDINE KINASE"/>
    <property type="match status" value="1"/>
</dbReference>
<dbReference type="CDD" id="cd00130">
    <property type="entry name" value="PAS"/>
    <property type="match status" value="1"/>
</dbReference>